<accession>G7KY25</accession>
<evidence type="ECO:0000313" key="3">
    <source>
        <dbReference type="Proteomes" id="UP000002051"/>
    </source>
</evidence>
<dbReference type="PaxDb" id="3880-AES79002"/>
<evidence type="ECO:0000313" key="2">
    <source>
        <dbReference type="EnsemblPlants" id="AES79002"/>
    </source>
</evidence>
<keyword evidence="3" id="KW-1185">Reference proteome</keyword>
<dbReference type="Proteomes" id="UP000002051">
    <property type="component" value="Unassembled WGS sequence"/>
</dbReference>
<reference evidence="1 3" key="2">
    <citation type="journal article" date="2014" name="BMC Genomics">
        <title>An improved genome release (version Mt4.0) for the model legume Medicago truncatula.</title>
        <authorList>
            <person name="Tang H."/>
            <person name="Krishnakumar V."/>
            <person name="Bidwell S."/>
            <person name="Rosen B."/>
            <person name="Chan A."/>
            <person name="Zhou S."/>
            <person name="Gentzbittel L."/>
            <person name="Childs K.L."/>
            <person name="Yandell M."/>
            <person name="Gundlach H."/>
            <person name="Mayer K.F."/>
            <person name="Schwartz D.C."/>
            <person name="Town C.D."/>
        </authorList>
    </citation>
    <scope>GENOME REANNOTATION</scope>
    <source>
        <strain evidence="2 3">cv. Jemalong A17</strain>
    </source>
</reference>
<dbReference type="EMBL" id="CM001223">
    <property type="protein sequence ID" value="AES79002.1"/>
    <property type="molecule type" value="Genomic_DNA"/>
</dbReference>
<organism evidence="1 3">
    <name type="scientific">Medicago truncatula</name>
    <name type="common">Barrel medic</name>
    <name type="synonym">Medicago tribuloides</name>
    <dbReference type="NCBI Taxonomy" id="3880"/>
    <lineage>
        <taxon>Eukaryota</taxon>
        <taxon>Viridiplantae</taxon>
        <taxon>Streptophyta</taxon>
        <taxon>Embryophyta</taxon>
        <taxon>Tracheophyta</taxon>
        <taxon>Spermatophyta</taxon>
        <taxon>Magnoliopsida</taxon>
        <taxon>eudicotyledons</taxon>
        <taxon>Gunneridae</taxon>
        <taxon>Pentapetalae</taxon>
        <taxon>rosids</taxon>
        <taxon>fabids</taxon>
        <taxon>Fabales</taxon>
        <taxon>Fabaceae</taxon>
        <taxon>Papilionoideae</taxon>
        <taxon>50 kb inversion clade</taxon>
        <taxon>NPAAA clade</taxon>
        <taxon>Hologalegina</taxon>
        <taxon>IRL clade</taxon>
        <taxon>Trifolieae</taxon>
        <taxon>Medicago</taxon>
    </lineage>
</organism>
<dbReference type="EnsemblPlants" id="AES79002">
    <property type="protein sequence ID" value="AES79002"/>
    <property type="gene ID" value="MTR_7g052280"/>
</dbReference>
<sequence>MWNEDLMFVAAKPFEEPVVPNKEELLGKCVIPLQMIEKHVVIMEGDKKKEIKFASNEGHIDVE</sequence>
<name>G7KY25_MEDTR</name>
<dbReference type="STRING" id="3880.G7KY25"/>
<dbReference type="AlphaFoldDB" id="G7KY25"/>
<proteinExistence type="predicted"/>
<protein>
    <submittedName>
        <fullName evidence="1">C2 domain protein</fullName>
    </submittedName>
</protein>
<reference evidence="2" key="3">
    <citation type="submission" date="2015-04" db="UniProtKB">
        <authorList>
            <consortium name="EnsemblPlants"/>
        </authorList>
    </citation>
    <scope>IDENTIFICATION</scope>
    <source>
        <strain evidence="2">cv. Jemalong A17</strain>
    </source>
</reference>
<gene>
    <name evidence="1" type="ordered locus">MTR_7g052280</name>
</gene>
<evidence type="ECO:0000313" key="1">
    <source>
        <dbReference type="EMBL" id="AES79002.1"/>
    </source>
</evidence>
<reference evidence="1 3" key="1">
    <citation type="journal article" date="2011" name="Nature">
        <title>The Medicago genome provides insight into the evolution of rhizobial symbioses.</title>
        <authorList>
            <person name="Young N.D."/>
            <person name="Debelle F."/>
            <person name="Oldroyd G.E."/>
            <person name="Geurts R."/>
            <person name="Cannon S.B."/>
            <person name="Udvardi M.K."/>
            <person name="Benedito V.A."/>
            <person name="Mayer K.F."/>
            <person name="Gouzy J."/>
            <person name="Schoof H."/>
            <person name="Van de Peer Y."/>
            <person name="Proost S."/>
            <person name="Cook D.R."/>
            <person name="Meyers B.C."/>
            <person name="Spannagl M."/>
            <person name="Cheung F."/>
            <person name="De Mita S."/>
            <person name="Krishnakumar V."/>
            <person name="Gundlach H."/>
            <person name="Zhou S."/>
            <person name="Mudge J."/>
            <person name="Bharti A.K."/>
            <person name="Murray J.D."/>
            <person name="Naoumkina M.A."/>
            <person name="Rosen B."/>
            <person name="Silverstein K.A."/>
            <person name="Tang H."/>
            <person name="Rombauts S."/>
            <person name="Zhao P.X."/>
            <person name="Zhou P."/>
            <person name="Barbe V."/>
            <person name="Bardou P."/>
            <person name="Bechner M."/>
            <person name="Bellec A."/>
            <person name="Berger A."/>
            <person name="Berges H."/>
            <person name="Bidwell S."/>
            <person name="Bisseling T."/>
            <person name="Choisne N."/>
            <person name="Couloux A."/>
            <person name="Denny R."/>
            <person name="Deshpande S."/>
            <person name="Dai X."/>
            <person name="Doyle J.J."/>
            <person name="Dudez A.M."/>
            <person name="Farmer A.D."/>
            <person name="Fouteau S."/>
            <person name="Franken C."/>
            <person name="Gibelin C."/>
            <person name="Gish J."/>
            <person name="Goldstein S."/>
            <person name="Gonzalez A.J."/>
            <person name="Green P.J."/>
            <person name="Hallab A."/>
            <person name="Hartog M."/>
            <person name="Hua A."/>
            <person name="Humphray S.J."/>
            <person name="Jeong D.H."/>
            <person name="Jing Y."/>
            <person name="Jocker A."/>
            <person name="Kenton S.M."/>
            <person name="Kim D.J."/>
            <person name="Klee K."/>
            <person name="Lai H."/>
            <person name="Lang C."/>
            <person name="Lin S."/>
            <person name="Macmil S.L."/>
            <person name="Magdelenat G."/>
            <person name="Matthews L."/>
            <person name="McCorrison J."/>
            <person name="Monaghan E.L."/>
            <person name="Mun J.H."/>
            <person name="Najar F.Z."/>
            <person name="Nicholson C."/>
            <person name="Noirot C."/>
            <person name="O'Bleness M."/>
            <person name="Paule C.R."/>
            <person name="Poulain J."/>
            <person name="Prion F."/>
            <person name="Qin B."/>
            <person name="Qu C."/>
            <person name="Retzel E.F."/>
            <person name="Riddle C."/>
            <person name="Sallet E."/>
            <person name="Samain S."/>
            <person name="Samson N."/>
            <person name="Sanders I."/>
            <person name="Saurat O."/>
            <person name="Scarpelli C."/>
            <person name="Schiex T."/>
            <person name="Segurens B."/>
            <person name="Severin A.J."/>
            <person name="Sherrier D.J."/>
            <person name="Shi R."/>
            <person name="Sims S."/>
            <person name="Singer S.R."/>
            <person name="Sinharoy S."/>
            <person name="Sterck L."/>
            <person name="Viollet A."/>
            <person name="Wang B.B."/>
            <person name="Wang K."/>
            <person name="Wang M."/>
            <person name="Wang X."/>
            <person name="Warfsmann J."/>
            <person name="Weissenbach J."/>
            <person name="White D.D."/>
            <person name="White J.D."/>
            <person name="Wiley G.B."/>
            <person name="Wincker P."/>
            <person name="Xing Y."/>
            <person name="Yang L."/>
            <person name="Yao Z."/>
            <person name="Ying F."/>
            <person name="Zhai J."/>
            <person name="Zhou L."/>
            <person name="Zuber A."/>
            <person name="Denarie J."/>
            <person name="Dixon R.A."/>
            <person name="May G.D."/>
            <person name="Schwartz D.C."/>
            <person name="Rogers J."/>
            <person name="Quetier F."/>
            <person name="Town C.D."/>
            <person name="Roe B.A."/>
        </authorList>
    </citation>
    <scope>NUCLEOTIDE SEQUENCE [LARGE SCALE GENOMIC DNA]</scope>
    <source>
        <strain evidence="1">A17</strain>
        <strain evidence="2 3">cv. Jemalong A17</strain>
    </source>
</reference>
<dbReference type="HOGENOM" id="CLU_2889203_0_0_1"/>